<feature type="compositionally biased region" description="Polar residues" evidence="4">
    <location>
        <begin position="95"/>
        <end position="104"/>
    </location>
</feature>
<feature type="compositionally biased region" description="Basic residues" evidence="4">
    <location>
        <begin position="25"/>
        <end position="34"/>
    </location>
</feature>
<dbReference type="Gene3D" id="1.10.10.60">
    <property type="entry name" value="Homeodomain-like"/>
    <property type="match status" value="2"/>
</dbReference>
<evidence type="ECO:0000259" key="5">
    <source>
        <dbReference type="PROSITE" id="PS50090"/>
    </source>
</evidence>
<feature type="domain" description="Myb-like" evidence="5">
    <location>
        <begin position="559"/>
        <end position="637"/>
    </location>
</feature>
<feature type="compositionally biased region" description="Polar residues" evidence="4">
    <location>
        <begin position="360"/>
        <end position="369"/>
    </location>
</feature>
<dbReference type="CDD" id="cd00167">
    <property type="entry name" value="SANT"/>
    <property type="match status" value="2"/>
</dbReference>
<evidence type="ECO:0000256" key="2">
    <source>
        <dbReference type="ARBA" id="ARBA00023125"/>
    </source>
</evidence>
<evidence type="ECO:0000313" key="8">
    <source>
        <dbReference type="Proteomes" id="UP000034680"/>
    </source>
</evidence>
<comment type="caution">
    <text evidence="7">The sequence shown here is derived from an EMBL/GenBank/DDBJ whole genome shotgun (WGS) entry which is preliminary data.</text>
</comment>
<gene>
    <name evidence="7" type="ORF">UCDDA912_g09167</name>
</gene>
<dbReference type="PROSITE" id="PS50090">
    <property type="entry name" value="MYB_LIKE"/>
    <property type="match status" value="2"/>
</dbReference>
<dbReference type="PROSITE" id="PS51294">
    <property type="entry name" value="HTH_MYB"/>
    <property type="match status" value="1"/>
</dbReference>
<dbReference type="EMBL" id="LCUC01000436">
    <property type="protein sequence ID" value="KKY30879.1"/>
    <property type="molecule type" value="Genomic_DNA"/>
</dbReference>
<dbReference type="GO" id="GO:0000976">
    <property type="term" value="F:transcription cis-regulatory region binding"/>
    <property type="evidence" value="ECO:0007669"/>
    <property type="project" value="TreeGrafter"/>
</dbReference>
<dbReference type="GO" id="GO:0003700">
    <property type="term" value="F:DNA-binding transcription factor activity"/>
    <property type="evidence" value="ECO:0007669"/>
    <property type="project" value="TreeGrafter"/>
</dbReference>
<feature type="region of interest" description="Disordered" evidence="4">
    <location>
        <begin position="1"/>
        <end position="125"/>
    </location>
</feature>
<feature type="compositionally biased region" description="Low complexity" evidence="4">
    <location>
        <begin position="272"/>
        <end position="282"/>
    </location>
</feature>
<dbReference type="AlphaFoldDB" id="A0A0G2F9M5"/>
<dbReference type="PANTHER" id="PTHR46380:SF2">
    <property type="entry name" value="CYCLIN-D-BINDING MYB-LIKE TRANSCRIPTION FACTOR 1"/>
    <property type="match status" value="1"/>
</dbReference>
<evidence type="ECO:0000256" key="4">
    <source>
        <dbReference type="SAM" id="MobiDB-lite"/>
    </source>
</evidence>
<dbReference type="OrthoDB" id="39591at2759"/>
<feature type="region of interest" description="Disordered" evidence="4">
    <location>
        <begin position="155"/>
        <end position="434"/>
    </location>
</feature>
<accession>A0A0G2F9M5</accession>
<feature type="compositionally biased region" description="Basic residues" evidence="4">
    <location>
        <begin position="56"/>
        <end position="69"/>
    </location>
</feature>
<feature type="compositionally biased region" description="Basic and acidic residues" evidence="4">
    <location>
        <begin position="343"/>
        <end position="355"/>
    </location>
</feature>
<dbReference type="Proteomes" id="UP000034680">
    <property type="component" value="Unassembled WGS sequence"/>
</dbReference>
<dbReference type="GO" id="GO:0005634">
    <property type="term" value="C:nucleus"/>
    <property type="evidence" value="ECO:0007669"/>
    <property type="project" value="UniProtKB-SubCell"/>
</dbReference>
<protein>
    <submittedName>
        <fullName evidence="7">Putative dna-binding protein</fullName>
    </submittedName>
</protein>
<dbReference type="InterPro" id="IPR009057">
    <property type="entry name" value="Homeodomain-like_sf"/>
</dbReference>
<keyword evidence="3" id="KW-0539">Nucleus</keyword>
<feature type="compositionally biased region" description="Acidic residues" evidence="4">
    <location>
        <begin position="185"/>
        <end position="194"/>
    </location>
</feature>
<sequence>MSHLGPDADNDDAQSSASNPPELARKKKKKRRRKSLDSDAVNELEANGDRDAAHASPKKSNKNKNKKTRNKEPTGMQSPYAQHLLMSHAVGGSPPSGQQPTVNGVASHAPTLDSEAAEQESVPASSVEEIELVHFKTEPDSSEYGVPDHELPFRIADDSIVDGDDLRQKSPFMHKRGMPVLDGGSDLESDDEAPLPDLQPSQIKPEPPSSESESDLGSPMPNTEVDKVANWLAQPAKRRTHADVVEESDNEAAAQSAQAVVHNIDEDEAETEQAIQQQLQEQVHTRYTEAAAEIEPEVSASQPRKAKKKRRLQSKESLSLSQLEDDFVEGDTQSRVSISQRSKLKDVMRGDRDSPEDGMGTNQEPTQEPTVPKQAKPKRKRRSNDASDDELEKLLAGPSRRKEPKKSSTSLGPSDHEKTAVAPKRKPPPQGEIATGAWAPEELSALGQVMDQFCKAYDMTQAEVNNMIHQRPDMANPMHKEFWDNAVAAIQRRSRKQIVERTRRLYNNFVARGRWDEEQKEELHALFEKHGKKFVTIAALINRDQKDVRDYWRNHYVVDGHKRKSRWNPEETEMLKEAVAEALNKIRIDRENNDQFRPRPRAKGFDDESLLDWQQISAAMGLTRNRQQCKFKWQDLKDKGVVGDGNDHLPKASRQPKTINGLSEVLANAREDYRVISVEDQLQVIEAIHDSGATSDSKIRWKSIVNERFRAKWRRPSLKLLWFRLRRAVPDYEEQDVQSNARYLLNYYNVHQSLPRIEDHQADDQVEEKLVNTNPGSKVWRIPSQEPRAVRERQRRSSSASSGASEKVSSKMVRLIGSDDEQHGEPTHRGRDQTPRSGSVDLGEEDVEGAEEEQQQRKKSKGKGKSVRRKKGEEAVPVRIPKHLHGAGAEEEE</sequence>
<feature type="region of interest" description="Disordered" evidence="4">
    <location>
        <begin position="770"/>
        <end position="893"/>
    </location>
</feature>
<dbReference type="InterPro" id="IPR017930">
    <property type="entry name" value="Myb_dom"/>
</dbReference>
<feature type="compositionally biased region" description="Polar residues" evidence="4">
    <location>
        <begin position="331"/>
        <end position="341"/>
    </location>
</feature>
<feature type="compositionally biased region" description="Acidic residues" evidence="4">
    <location>
        <begin position="842"/>
        <end position="853"/>
    </location>
</feature>
<dbReference type="SMART" id="SM00717">
    <property type="entry name" value="SANT"/>
    <property type="match status" value="3"/>
</dbReference>
<organism evidence="7 8">
    <name type="scientific">Diaporthe ampelina</name>
    <dbReference type="NCBI Taxonomy" id="1214573"/>
    <lineage>
        <taxon>Eukaryota</taxon>
        <taxon>Fungi</taxon>
        <taxon>Dikarya</taxon>
        <taxon>Ascomycota</taxon>
        <taxon>Pezizomycotina</taxon>
        <taxon>Sordariomycetes</taxon>
        <taxon>Sordariomycetidae</taxon>
        <taxon>Diaporthales</taxon>
        <taxon>Diaporthaceae</taxon>
        <taxon>Diaporthe</taxon>
    </lineage>
</organism>
<proteinExistence type="predicted"/>
<evidence type="ECO:0000256" key="3">
    <source>
        <dbReference type="ARBA" id="ARBA00023242"/>
    </source>
</evidence>
<dbReference type="PANTHER" id="PTHR46380">
    <property type="entry name" value="CYCLIN-D-BINDING MYB-LIKE TRANSCRIPTION FACTOR 1"/>
    <property type="match status" value="1"/>
</dbReference>
<evidence type="ECO:0000256" key="1">
    <source>
        <dbReference type="ARBA" id="ARBA00004123"/>
    </source>
</evidence>
<comment type="subcellular location">
    <subcellularLocation>
        <location evidence="1">Nucleus</location>
    </subcellularLocation>
</comment>
<evidence type="ECO:0000313" key="7">
    <source>
        <dbReference type="EMBL" id="KKY30879.1"/>
    </source>
</evidence>
<evidence type="ECO:0000259" key="6">
    <source>
        <dbReference type="PROSITE" id="PS51294"/>
    </source>
</evidence>
<feature type="compositionally biased region" description="Basic and acidic residues" evidence="4">
    <location>
        <begin position="820"/>
        <end position="834"/>
    </location>
</feature>
<dbReference type="InterPro" id="IPR051651">
    <property type="entry name" value="DMTF1_DNA-bind_reg"/>
</dbReference>
<dbReference type="InterPro" id="IPR001005">
    <property type="entry name" value="SANT/Myb"/>
</dbReference>
<feature type="domain" description="Myb-like" evidence="5">
    <location>
        <begin position="507"/>
        <end position="556"/>
    </location>
</feature>
<dbReference type="SUPFAM" id="SSF46689">
    <property type="entry name" value="Homeodomain-like"/>
    <property type="match status" value="2"/>
</dbReference>
<keyword evidence="2 7" id="KW-0238">DNA-binding</keyword>
<feature type="compositionally biased region" description="Low complexity" evidence="4">
    <location>
        <begin position="797"/>
        <end position="811"/>
    </location>
</feature>
<feature type="compositionally biased region" description="Basic residues" evidence="4">
    <location>
        <begin position="857"/>
        <end position="870"/>
    </location>
</feature>
<dbReference type="Pfam" id="PF13921">
    <property type="entry name" value="Myb_DNA-bind_6"/>
    <property type="match status" value="1"/>
</dbReference>
<name>A0A0G2F9M5_9PEZI</name>
<feature type="domain" description="HTH myb-type" evidence="6">
    <location>
        <begin position="612"/>
        <end position="641"/>
    </location>
</feature>
<keyword evidence="8" id="KW-1185">Reference proteome</keyword>
<reference evidence="7 8" key="2">
    <citation type="submission" date="2015-05" db="EMBL/GenBank/DDBJ databases">
        <authorList>
            <person name="Morales-Cruz A."/>
            <person name="Amrine K.C."/>
            <person name="Cantu D."/>
        </authorList>
    </citation>
    <scope>NUCLEOTIDE SEQUENCE [LARGE SCALE GENOMIC DNA]</scope>
    <source>
        <strain evidence="7">DA912</strain>
    </source>
</reference>
<dbReference type="STRING" id="1214573.A0A0G2F9M5"/>
<reference evidence="7 8" key="1">
    <citation type="submission" date="2015-05" db="EMBL/GenBank/DDBJ databases">
        <title>Distinctive expansion of gene families associated with plant cell wall degradation and secondary metabolism in the genomes of grapevine trunk pathogens.</title>
        <authorList>
            <person name="Lawrence D.P."/>
            <person name="Travadon R."/>
            <person name="Rolshausen P.E."/>
            <person name="Baumgartner K."/>
        </authorList>
    </citation>
    <scope>NUCLEOTIDE SEQUENCE [LARGE SCALE GENOMIC DNA]</scope>
    <source>
        <strain evidence="7">DA912</strain>
    </source>
</reference>